<dbReference type="PANTHER" id="PTHR13832">
    <property type="entry name" value="PROTEIN PHOSPHATASE 2C"/>
    <property type="match status" value="1"/>
</dbReference>
<dbReference type="SUPFAM" id="SSF81606">
    <property type="entry name" value="PP2C-like"/>
    <property type="match status" value="1"/>
</dbReference>
<dbReference type="Pfam" id="PF00481">
    <property type="entry name" value="PP2C"/>
    <property type="match status" value="1"/>
</dbReference>
<dbReference type="SMART" id="SM00332">
    <property type="entry name" value="PP2Cc"/>
    <property type="match status" value="1"/>
</dbReference>
<name>A0A6C0H0Y7_9ZZZZ</name>
<dbReference type="AlphaFoldDB" id="A0A6C0H0Y7"/>
<accession>A0A6C0H0Y7</accession>
<evidence type="ECO:0000313" key="2">
    <source>
        <dbReference type="EMBL" id="QHT74040.1"/>
    </source>
</evidence>
<dbReference type="CDD" id="cd00143">
    <property type="entry name" value="PP2Cc"/>
    <property type="match status" value="1"/>
</dbReference>
<reference evidence="2" key="1">
    <citation type="journal article" date="2020" name="Nature">
        <title>Giant virus diversity and host interactions through global metagenomics.</title>
        <authorList>
            <person name="Schulz F."/>
            <person name="Roux S."/>
            <person name="Paez-Espino D."/>
            <person name="Jungbluth S."/>
            <person name="Walsh D.A."/>
            <person name="Denef V.J."/>
            <person name="McMahon K.D."/>
            <person name="Konstantinidis K.T."/>
            <person name="Eloe-Fadrosh E.A."/>
            <person name="Kyrpides N.C."/>
            <person name="Woyke T."/>
        </authorList>
    </citation>
    <scope>NUCLEOTIDE SEQUENCE</scope>
    <source>
        <strain evidence="2">GVMAG-M-3300023179-4</strain>
    </source>
</reference>
<dbReference type="Gene3D" id="3.60.40.10">
    <property type="entry name" value="PPM-type phosphatase domain"/>
    <property type="match status" value="1"/>
</dbReference>
<dbReference type="EMBL" id="MN739836">
    <property type="protein sequence ID" value="QHT74040.1"/>
    <property type="molecule type" value="Genomic_DNA"/>
</dbReference>
<feature type="domain" description="PPM-type phosphatase" evidence="1">
    <location>
        <begin position="126"/>
        <end position="418"/>
    </location>
</feature>
<organism evidence="2">
    <name type="scientific">viral metagenome</name>
    <dbReference type="NCBI Taxonomy" id="1070528"/>
    <lineage>
        <taxon>unclassified sequences</taxon>
        <taxon>metagenomes</taxon>
        <taxon>organismal metagenomes</taxon>
    </lineage>
</organism>
<dbReference type="PROSITE" id="PS51746">
    <property type="entry name" value="PPM_2"/>
    <property type="match status" value="1"/>
</dbReference>
<dbReference type="InterPro" id="IPR001932">
    <property type="entry name" value="PPM-type_phosphatase-like_dom"/>
</dbReference>
<protein>
    <recommendedName>
        <fullName evidence="1">PPM-type phosphatase domain-containing protein</fullName>
    </recommendedName>
</protein>
<sequence>MYNIKNKNLNKIYSVNINNIDINSNNLNSNNLNIVDVNRNFIETKLRYQNDDVENYNSNMDSNRHIDSNSIHHHLNDINSNKNITVLKRSISNPERGSNDNLVLMDSQYLSNKNSNITSSHDPGYSYQKTMKINGKCFPYTEDRSINFSCDQYIVIGATDGHGGSPNMSILASGSFQIYFTRNIKNLASIENALLQTFEDINNLAKFKGGIGGTTLTVCVIDNNLKRAYIANLGDSVIQIFRKNSITFESVYRTVDHDANNLNEQSRLTEIFGSQVSFKYADYTKEGSLYASINDDEIMVVGGIGDFKFPEGFIRRVPDISIFELQKDDIIICSSDGFYESFNPKAKMLCACRNEQEIIDDLNELYSSNKIYNSPTLASDLMERHLNKIAELIGGGIKTLDLVKINRDNNTIITFIVK</sequence>
<dbReference type="InterPro" id="IPR036457">
    <property type="entry name" value="PPM-type-like_dom_sf"/>
</dbReference>
<dbReference type="PANTHER" id="PTHR13832:SF827">
    <property type="entry name" value="PROTEIN PHOSPHATASE 1L"/>
    <property type="match status" value="1"/>
</dbReference>
<dbReference type="GO" id="GO:0004722">
    <property type="term" value="F:protein serine/threonine phosphatase activity"/>
    <property type="evidence" value="ECO:0007669"/>
    <property type="project" value="InterPro"/>
</dbReference>
<dbReference type="InterPro" id="IPR015655">
    <property type="entry name" value="PP2C"/>
</dbReference>
<evidence type="ECO:0000259" key="1">
    <source>
        <dbReference type="PROSITE" id="PS51746"/>
    </source>
</evidence>
<proteinExistence type="predicted"/>